<feature type="compositionally biased region" description="Acidic residues" evidence="1">
    <location>
        <begin position="63"/>
        <end position="77"/>
    </location>
</feature>
<protein>
    <recommendedName>
        <fullName evidence="4">BTB domain-containing protein</fullName>
    </recommendedName>
</protein>
<evidence type="ECO:0000313" key="2">
    <source>
        <dbReference type="EMBL" id="KAL2784812.1"/>
    </source>
</evidence>
<evidence type="ECO:0000313" key="3">
    <source>
        <dbReference type="Proteomes" id="UP001610563"/>
    </source>
</evidence>
<evidence type="ECO:0008006" key="4">
    <source>
        <dbReference type="Google" id="ProtNLM"/>
    </source>
</evidence>
<organism evidence="2 3">
    <name type="scientific">Aspergillus keveii</name>
    <dbReference type="NCBI Taxonomy" id="714993"/>
    <lineage>
        <taxon>Eukaryota</taxon>
        <taxon>Fungi</taxon>
        <taxon>Dikarya</taxon>
        <taxon>Ascomycota</taxon>
        <taxon>Pezizomycotina</taxon>
        <taxon>Eurotiomycetes</taxon>
        <taxon>Eurotiomycetidae</taxon>
        <taxon>Eurotiales</taxon>
        <taxon>Aspergillaceae</taxon>
        <taxon>Aspergillus</taxon>
        <taxon>Aspergillus subgen. Nidulantes</taxon>
    </lineage>
</organism>
<reference evidence="2 3" key="1">
    <citation type="submission" date="2024-07" db="EMBL/GenBank/DDBJ databases">
        <title>Section-level genome sequencing and comparative genomics of Aspergillus sections Usti and Cavernicolus.</title>
        <authorList>
            <consortium name="Lawrence Berkeley National Laboratory"/>
            <person name="Nybo J.L."/>
            <person name="Vesth T.C."/>
            <person name="Theobald S."/>
            <person name="Frisvad J.C."/>
            <person name="Larsen T.O."/>
            <person name="Kjaerboelling I."/>
            <person name="Rothschild-Mancinelli K."/>
            <person name="Lyhne E.K."/>
            <person name="Kogle M.E."/>
            <person name="Barry K."/>
            <person name="Clum A."/>
            <person name="Na H."/>
            <person name="Ledsgaard L."/>
            <person name="Lin J."/>
            <person name="Lipzen A."/>
            <person name="Kuo A."/>
            <person name="Riley R."/>
            <person name="Mondo S."/>
            <person name="Labutti K."/>
            <person name="Haridas S."/>
            <person name="Pangalinan J."/>
            <person name="Salamov A.A."/>
            <person name="Simmons B.A."/>
            <person name="Magnuson J.K."/>
            <person name="Chen J."/>
            <person name="Drula E."/>
            <person name="Henrissat B."/>
            <person name="Wiebenga A."/>
            <person name="Lubbers R.J."/>
            <person name="Gomes A.C."/>
            <person name="Makela M.R."/>
            <person name="Stajich J."/>
            <person name="Grigoriev I.V."/>
            <person name="Mortensen U.H."/>
            <person name="De Vries R.P."/>
            <person name="Baker S.E."/>
            <person name="Andersen M.R."/>
        </authorList>
    </citation>
    <scope>NUCLEOTIDE SEQUENCE [LARGE SCALE GENOMIC DNA]</scope>
    <source>
        <strain evidence="2 3">CBS 209.92</strain>
    </source>
</reference>
<proteinExistence type="predicted"/>
<dbReference type="Proteomes" id="UP001610563">
    <property type="component" value="Unassembled WGS sequence"/>
</dbReference>
<dbReference type="EMBL" id="JBFTWV010000166">
    <property type="protein sequence ID" value="KAL2784812.1"/>
    <property type="molecule type" value="Genomic_DNA"/>
</dbReference>
<keyword evidence="3" id="KW-1185">Reference proteome</keyword>
<name>A0ABR4FP43_9EURO</name>
<feature type="region of interest" description="Disordered" evidence="1">
    <location>
        <begin position="27"/>
        <end position="114"/>
    </location>
</feature>
<sequence>MNNPTHIIDPDGDIIIVLRTANVSIADEEAETNGEVDPPPPPPEPVEDAVPERPASPPAPESALEEPIPEPAVDDIEQAPVPVPETPEEAATESGDAPAPEPIEEDLEEGTSGTTYRIQASGKHLALASPVFKQQVLRAKQRKGIANLHEEPGEIYAEDWNLEAFLVVLRVLHCQNSQLPRTLSLEKLAHVATIAHHYQCKDAIGILQDIWIKALPSPDTTRFSADLTLWLWIAFFFDLHDYFSQITSAVMSLSDGPVDSLGLPFPQHFLGNMELHRLQEMGKVLLLLQNTLDAFLNAKRGCSFECSAIMYGALTKELHRVGLLSPSRLLPVAPFRGWVYRQLLEKVSSIKSPTWCTRTRDRWGYDSGISQHQCDSSSFAQLFGHLDDSVAGLELKTCLLDQ</sequence>
<evidence type="ECO:0000256" key="1">
    <source>
        <dbReference type="SAM" id="MobiDB-lite"/>
    </source>
</evidence>
<accession>A0ABR4FP43</accession>
<comment type="caution">
    <text evidence="2">The sequence shown here is derived from an EMBL/GenBank/DDBJ whole genome shotgun (WGS) entry which is preliminary data.</text>
</comment>
<gene>
    <name evidence="2" type="ORF">BJX66DRAFT_347990</name>
</gene>